<evidence type="ECO:0000313" key="3">
    <source>
        <dbReference type="Proteomes" id="UP000027154"/>
    </source>
</evidence>
<dbReference type="CDD" id="cd04301">
    <property type="entry name" value="NAT_SF"/>
    <property type="match status" value="1"/>
</dbReference>
<dbReference type="Pfam" id="PF13673">
    <property type="entry name" value="Acetyltransf_10"/>
    <property type="match status" value="1"/>
</dbReference>
<dbReference type="InterPro" id="IPR000182">
    <property type="entry name" value="GNAT_dom"/>
</dbReference>
<sequence>MNKVNVVIKPTIIIENCESVNFPKLRSFLSDVSTLYPNFDSWLNFKVRRNIDLGTRSILLAYNSEHILGAALLKTHEDEKKISTFYVAPEYRDMGIGSKLMDKAISQLDSDKTFITVSNERQSELSPLLQSKGFELVQSIPNLYRQGSHEYFYKIK</sequence>
<accession>A0ABD3YA84</accession>
<gene>
    <name evidence="2" type="ORF">DC53_08640</name>
</gene>
<evidence type="ECO:0000259" key="1">
    <source>
        <dbReference type="PROSITE" id="PS51186"/>
    </source>
</evidence>
<dbReference type="SUPFAM" id="SSF55729">
    <property type="entry name" value="Acyl-CoA N-acyltransferases (Nat)"/>
    <property type="match status" value="1"/>
</dbReference>
<reference evidence="2 3" key="1">
    <citation type="submission" date="2014-04" db="EMBL/GenBank/DDBJ databases">
        <title>Pseudoalteromonas galatheae sp. nov., isolated from a deep-sea polychaete near Canal Concepcion, Chile.</title>
        <authorList>
            <person name="Machado H.R."/>
            <person name="Gram L."/>
            <person name="Vynne N.G."/>
        </authorList>
    </citation>
    <scope>NUCLEOTIDE SEQUENCE [LARGE SCALE GENOMIC DNA]</scope>
    <source>
        <strain evidence="2 3">KMM216</strain>
    </source>
</reference>
<dbReference type="Gene3D" id="3.40.630.30">
    <property type="match status" value="1"/>
</dbReference>
<feature type="domain" description="N-acetyltransferase" evidence="1">
    <location>
        <begin position="12"/>
        <end position="156"/>
    </location>
</feature>
<name>A0ABD3YA84_9GAMM</name>
<dbReference type="RefSeq" id="WP_050484130.1">
    <property type="nucleotide sequence ID" value="NZ_JJNZ01000024.1"/>
</dbReference>
<protein>
    <recommendedName>
        <fullName evidence="1">N-acetyltransferase domain-containing protein</fullName>
    </recommendedName>
</protein>
<proteinExistence type="predicted"/>
<evidence type="ECO:0000313" key="2">
    <source>
        <dbReference type="EMBL" id="KDC51625.1"/>
    </source>
</evidence>
<comment type="caution">
    <text evidence="2">The sequence shown here is derived from an EMBL/GenBank/DDBJ whole genome shotgun (WGS) entry which is preliminary data.</text>
</comment>
<dbReference type="EMBL" id="JJNZ01000024">
    <property type="protein sequence ID" value="KDC51625.1"/>
    <property type="molecule type" value="Genomic_DNA"/>
</dbReference>
<dbReference type="Proteomes" id="UP000027154">
    <property type="component" value="Unassembled WGS sequence"/>
</dbReference>
<dbReference type="AlphaFoldDB" id="A0ABD3YA84"/>
<dbReference type="PROSITE" id="PS51186">
    <property type="entry name" value="GNAT"/>
    <property type="match status" value="1"/>
</dbReference>
<organism evidence="2 3">
    <name type="scientific">Pseudoalteromonas fuliginea</name>
    <dbReference type="NCBI Taxonomy" id="1872678"/>
    <lineage>
        <taxon>Bacteria</taxon>
        <taxon>Pseudomonadati</taxon>
        <taxon>Pseudomonadota</taxon>
        <taxon>Gammaproteobacteria</taxon>
        <taxon>Alteromonadales</taxon>
        <taxon>Pseudoalteromonadaceae</taxon>
        <taxon>Pseudoalteromonas</taxon>
    </lineage>
</organism>
<dbReference type="InterPro" id="IPR016181">
    <property type="entry name" value="Acyl_CoA_acyltransferase"/>
</dbReference>